<proteinExistence type="predicted"/>
<evidence type="ECO:0000313" key="2">
    <source>
        <dbReference type="EMBL" id="OGL97797.1"/>
    </source>
</evidence>
<accession>A0A1F7W6I5</accession>
<protein>
    <submittedName>
        <fullName evidence="2">Uncharacterized protein</fullName>
    </submittedName>
</protein>
<gene>
    <name evidence="2" type="ORF">A2318_04705</name>
</gene>
<comment type="caution">
    <text evidence="2">The sequence shown here is derived from an EMBL/GenBank/DDBJ whole genome shotgun (WGS) entry which is preliminary data.</text>
</comment>
<name>A0A1F7W6I5_9BACT</name>
<feature type="region of interest" description="Disordered" evidence="1">
    <location>
        <begin position="1"/>
        <end position="31"/>
    </location>
</feature>
<evidence type="ECO:0000256" key="1">
    <source>
        <dbReference type="SAM" id="MobiDB-lite"/>
    </source>
</evidence>
<dbReference type="EMBL" id="MGFD01000036">
    <property type="protein sequence ID" value="OGL97797.1"/>
    <property type="molecule type" value="Genomic_DNA"/>
</dbReference>
<reference evidence="2 3" key="1">
    <citation type="journal article" date="2016" name="Nat. Commun.">
        <title>Thousands of microbial genomes shed light on interconnected biogeochemical processes in an aquifer system.</title>
        <authorList>
            <person name="Anantharaman K."/>
            <person name="Brown C.T."/>
            <person name="Hug L.A."/>
            <person name="Sharon I."/>
            <person name="Castelle C.J."/>
            <person name="Probst A.J."/>
            <person name="Thomas B.C."/>
            <person name="Singh A."/>
            <person name="Wilkins M.J."/>
            <person name="Karaoz U."/>
            <person name="Brodie E.L."/>
            <person name="Williams K.H."/>
            <person name="Hubbard S.S."/>
            <person name="Banfield J.F."/>
        </authorList>
    </citation>
    <scope>NUCLEOTIDE SEQUENCE [LARGE SCALE GENOMIC DNA]</scope>
</reference>
<sequence length="376" mass="43767">MNWKWWNKTSAPSIETSQSIPPEKKPKSNTSVSLGIAFDDFQELYRESALWAFAKGQPMDRDSPMARWNYREGPVADLENADELRRLHYHYNGDLNQLRQIARSTVMKNIPVDLLLEFLKTKESKDLPNTLYGLCKEAIEWAHQQDLIKKEYHNQKTDDQQIKSLIEAHKVSYSVILHYIKSRIDEEADRFIGFNSELEMMIDKHKRGLWESQDLLASVKKDLRIPIAARKFPYLLREQQQLEETISRHDMTLIALEHHKRSLKTFFELCRKKIQILEEPLVHAQRSRRIQHVVEQAKQGETEAQQLILSTLTDLSGRLCLFHEEMIDLLTNVGTTVAPMINGAEENPHEIVRTLDSVVERFMNELTLALPTSPDT</sequence>
<organism evidence="2 3">
    <name type="scientific">Candidatus Uhrbacteria bacterium RIFOXYB2_FULL_45_11</name>
    <dbReference type="NCBI Taxonomy" id="1802421"/>
    <lineage>
        <taxon>Bacteria</taxon>
        <taxon>Candidatus Uhriibacteriota</taxon>
    </lineage>
</organism>
<feature type="compositionally biased region" description="Polar residues" evidence="1">
    <location>
        <begin position="7"/>
        <end position="20"/>
    </location>
</feature>
<dbReference type="Proteomes" id="UP000177331">
    <property type="component" value="Unassembled WGS sequence"/>
</dbReference>
<evidence type="ECO:0000313" key="3">
    <source>
        <dbReference type="Proteomes" id="UP000177331"/>
    </source>
</evidence>
<dbReference type="AlphaFoldDB" id="A0A1F7W6I5"/>